<gene>
    <name evidence="7" type="ORF">NIES267_20890</name>
</gene>
<name>A0A1Z4LN05_9CYAN</name>
<dbReference type="SFLD" id="SFLDG01065">
    <property type="entry name" value="anaerobic_coproporphyrinogen-I"/>
    <property type="match status" value="1"/>
</dbReference>
<dbReference type="InterPro" id="IPR058240">
    <property type="entry name" value="rSAM_sf"/>
</dbReference>
<evidence type="ECO:0000256" key="1">
    <source>
        <dbReference type="ARBA" id="ARBA00017228"/>
    </source>
</evidence>
<dbReference type="SFLD" id="SFLDG01082">
    <property type="entry name" value="B12-binding_domain_containing"/>
    <property type="match status" value="1"/>
</dbReference>
<dbReference type="SMART" id="SM00729">
    <property type="entry name" value="Elp3"/>
    <property type="match status" value="1"/>
</dbReference>
<dbReference type="InterPro" id="IPR007197">
    <property type="entry name" value="rSAM"/>
</dbReference>
<dbReference type="GO" id="GO:0003824">
    <property type="term" value="F:catalytic activity"/>
    <property type="evidence" value="ECO:0007669"/>
    <property type="project" value="InterPro"/>
</dbReference>
<keyword evidence="2" id="KW-0949">S-adenosyl-L-methionine</keyword>
<evidence type="ECO:0000313" key="7">
    <source>
        <dbReference type="EMBL" id="BAY82606.1"/>
    </source>
</evidence>
<dbReference type="GO" id="GO:0005737">
    <property type="term" value="C:cytoplasm"/>
    <property type="evidence" value="ECO:0007669"/>
    <property type="project" value="TreeGrafter"/>
</dbReference>
<dbReference type="GO" id="GO:0046872">
    <property type="term" value="F:metal ion binding"/>
    <property type="evidence" value="ECO:0007669"/>
    <property type="project" value="UniProtKB-KW"/>
</dbReference>
<sequence>MFLVLFRELSLLAWGLQPQVGMKTNPSITKTNTKTPIMITNNHPLPTPHPLSKSKIFQSYVYSYPHKTAYRPISPQKPLTDVWSQEDKNALFLYIHIPFCEMRCGFCNLFTTVTHNEDFVTQYVNTLQKQAKHVKAALGKSSFARLAIGGGTPTQLPIHHLETVLNVAEDTMVANLQSIPISVEMSPETATKDKLELLRSRGVTRASIGVQSFFESEVAAVNRRQTTAEVEAALTRMRAADFPIINIDLIYGLPGQTVETWLQSIRAALRFEPEEIFLYPLYVRPLTGLGTSEKEWGDIRLNCYRQGRDFLLSQGYTQKSMRMFQKNSTPSPLSSPSSLSPIYCCQQDGMVGLGCGARSYTDELHYSNEYAVGGKGIREILQGYIQTPEDSFDFVNYGFELDAEEKRRRYILLSLLSHEGLNFSNYQTQFNTKALDDFPKLSELFDLNLAVKDKEILRLTQTGVEYSDAIGEWLFSEKVRGLMQRYELK</sequence>
<dbReference type="NCBIfam" id="NF006067">
    <property type="entry name" value="PRK08208.1"/>
    <property type="match status" value="1"/>
</dbReference>
<dbReference type="PANTHER" id="PTHR13932:SF5">
    <property type="entry name" value="RADICAL S-ADENOSYL METHIONINE DOMAIN-CONTAINING PROTEIN 1, MITOCHONDRIAL"/>
    <property type="match status" value="1"/>
</dbReference>
<dbReference type="GO" id="GO:0006779">
    <property type="term" value="P:porphyrin-containing compound biosynthetic process"/>
    <property type="evidence" value="ECO:0007669"/>
    <property type="project" value="TreeGrafter"/>
</dbReference>
<accession>A0A1Z4LN05</accession>
<dbReference type="PROSITE" id="PS51918">
    <property type="entry name" value="RADICAL_SAM"/>
    <property type="match status" value="1"/>
</dbReference>
<dbReference type="SFLD" id="SFLDS00029">
    <property type="entry name" value="Radical_SAM"/>
    <property type="match status" value="1"/>
</dbReference>
<dbReference type="InterPro" id="IPR006638">
    <property type="entry name" value="Elp3/MiaA/NifB-like_rSAM"/>
</dbReference>
<dbReference type="InterPro" id="IPR034505">
    <property type="entry name" value="Coproporphyrinogen-III_oxidase"/>
</dbReference>
<dbReference type="InterPro" id="IPR013785">
    <property type="entry name" value="Aldolase_TIM"/>
</dbReference>
<evidence type="ECO:0000256" key="4">
    <source>
        <dbReference type="ARBA" id="ARBA00023004"/>
    </source>
</evidence>
<dbReference type="GO" id="GO:0051539">
    <property type="term" value="F:4 iron, 4 sulfur cluster binding"/>
    <property type="evidence" value="ECO:0007669"/>
    <property type="project" value="TreeGrafter"/>
</dbReference>
<evidence type="ECO:0000256" key="5">
    <source>
        <dbReference type="ARBA" id="ARBA00023014"/>
    </source>
</evidence>
<dbReference type="CDD" id="cd01335">
    <property type="entry name" value="Radical_SAM"/>
    <property type="match status" value="1"/>
</dbReference>
<dbReference type="Pfam" id="PF06969">
    <property type="entry name" value="HemN_C"/>
    <property type="match status" value="1"/>
</dbReference>
<dbReference type="Proteomes" id="UP000218418">
    <property type="component" value="Chromosome"/>
</dbReference>
<dbReference type="AlphaFoldDB" id="A0A1Z4LN05"/>
<dbReference type="InterPro" id="IPR010723">
    <property type="entry name" value="HemN_C"/>
</dbReference>
<keyword evidence="5" id="KW-0411">Iron-sulfur</keyword>
<feature type="domain" description="Radical SAM core" evidence="6">
    <location>
        <begin position="85"/>
        <end position="322"/>
    </location>
</feature>
<keyword evidence="8" id="KW-1185">Reference proteome</keyword>
<evidence type="ECO:0000256" key="2">
    <source>
        <dbReference type="ARBA" id="ARBA00022691"/>
    </source>
</evidence>
<evidence type="ECO:0000313" key="8">
    <source>
        <dbReference type="Proteomes" id="UP000218418"/>
    </source>
</evidence>
<dbReference type="PANTHER" id="PTHR13932">
    <property type="entry name" value="COPROPORPHYRINIGEN III OXIDASE"/>
    <property type="match status" value="1"/>
</dbReference>
<keyword evidence="4" id="KW-0408">Iron</keyword>
<organism evidence="7 8">
    <name type="scientific">Calothrix parasitica NIES-267</name>
    <dbReference type="NCBI Taxonomy" id="1973488"/>
    <lineage>
        <taxon>Bacteria</taxon>
        <taxon>Bacillati</taxon>
        <taxon>Cyanobacteriota</taxon>
        <taxon>Cyanophyceae</taxon>
        <taxon>Nostocales</taxon>
        <taxon>Calotrichaceae</taxon>
        <taxon>Calothrix</taxon>
    </lineage>
</organism>
<evidence type="ECO:0000259" key="6">
    <source>
        <dbReference type="PROSITE" id="PS51918"/>
    </source>
</evidence>
<dbReference type="Gene3D" id="3.20.20.70">
    <property type="entry name" value="Aldolase class I"/>
    <property type="match status" value="1"/>
</dbReference>
<protein>
    <recommendedName>
        <fullName evidence="1">Heme chaperone HemW</fullName>
    </recommendedName>
</protein>
<dbReference type="Pfam" id="PF04055">
    <property type="entry name" value="Radical_SAM"/>
    <property type="match status" value="1"/>
</dbReference>
<dbReference type="SUPFAM" id="SSF102114">
    <property type="entry name" value="Radical SAM enzymes"/>
    <property type="match status" value="1"/>
</dbReference>
<reference evidence="7 8" key="1">
    <citation type="submission" date="2017-06" db="EMBL/GenBank/DDBJ databases">
        <title>Genome sequencing of cyanobaciteial culture collection at National Institute for Environmental Studies (NIES).</title>
        <authorList>
            <person name="Hirose Y."/>
            <person name="Shimura Y."/>
            <person name="Fujisawa T."/>
            <person name="Nakamura Y."/>
            <person name="Kawachi M."/>
        </authorList>
    </citation>
    <scope>NUCLEOTIDE SEQUENCE [LARGE SCALE GENOMIC DNA]</scope>
    <source>
        <strain evidence="7 8">NIES-267</strain>
    </source>
</reference>
<keyword evidence="3" id="KW-0479">Metal-binding</keyword>
<proteinExistence type="predicted"/>
<dbReference type="EMBL" id="AP018227">
    <property type="protein sequence ID" value="BAY82606.1"/>
    <property type="molecule type" value="Genomic_DNA"/>
</dbReference>
<evidence type="ECO:0000256" key="3">
    <source>
        <dbReference type="ARBA" id="ARBA00022723"/>
    </source>
</evidence>